<keyword evidence="3" id="KW-0328">Glycosyltransferase</keyword>
<evidence type="ECO:0000313" key="6">
    <source>
        <dbReference type="Proteomes" id="UP000001514"/>
    </source>
</evidence>
<dbReference type="FunFam" id="3.40.50.2000:FF:000060">
    <property type="entry name" value="Glycosyltransferase"/>
    <property type="match status" value="1"/>
</dbReference>
<dbReference type="KEGG" id="smo:SELMODRAFT_445660"/>
<dbReference type="Pfam" id="PF00201">
    <property type="entry name" value="UDPGT"/>
    <property type="match status" value="1"/>
</dbReference>
<dbReference type="InParanoid" id="D8SK87"/>
<dbReference type="HOGENOM" id="CLU_001724_0_1_1"/>
<evidence type="ECO:0000256" key="3">
    <source>
        <dbReference type="RuleBase" id="RU003718"/>
    </source>
</evidence>
<evidence type="ECO:0000256" key="1">
    <source>
        <dbReference type="ARBA" id="ARBA00009995"/>
    </source>
</evidence>
<dbReference type="CDD" id="cd03784">
    <property type="entry name" value="GT1_Gtf-like"/>
    <property type="match status" value="1"/>
</dbReference>
<comment type="similarity">
    <text evidence="1 3">Belongs to the UDP-glycosyltransferase family.</text>
</comment>
<dbReference type="SUPFAM" id="SSF53756">
    <property type="entry name" value="UDP-Glycosyltransferase/glycogen phosphorylase"/>
    <property type="match status" value="1"/>
</dbReference>
<protein>
    <recommendedName>
        <fullName evidence="4">Glycosyltransferase</fullName>
        <ecNumber evidence="4">2.4.1.-</ecNumber>
    </recommendedName>
</protein>
<dbReference type="EMBL" id="GL377624">
    <property type="protein sequence ID" value="EFJ15184.1"/>
    <property type="molecule type" value="Genomic_DNA"/>
</dbReference>
<dbReference type="Proteomes" id="UP000001514">
    <property type="component" value="Unassembled WGS sequence"/>
</dbReference>
<dbReference type="GO" id="GO:0005737">
    <property type="term" value="C:cytoplasm"/>
    <property type="evidence" value="ECO:0000318"/>
    <property type="project" value="GO_Central"/>
</dbReference>
<organism evidence="6">
    <name type="scientific">Selaginella moellendorffii</name>
    <name type="common">Spikemoss</name>
    <dbReference type="NCBI Taxonomy" id="88036"/>
    <lineage>
        <taxon>Eukaryota</taxon>
        <taxon>Viridiplantae</taxon>
        <taxon>Streptophyta</taxon>
        <taxon>Embryophyta</taxon>
        <taxon>Tracheophyta</taxon>
        <taxon>Lycopodiopsida</taxon>
        <taxon>Selaginellales</taxon>
        <taxon>Selaginellaceae</taxon>
        <taxon>Selaginella</taxon>
    </lineage>
</organism>
<evidence type="ECO:0000256" key="4">
    <source>
        <dbReference type="RuleBase" id="RU362057"/>
    </source>
</evidence>
<dbReference type="PANTHER" id="PTHR11926">
    <property type="entry name" value="GLUCOSYL/GLUCURONOSYL TRANSFERASES"/>
    <property type="match status" value="1"/>
</dbReference>
<dbReference type="InterPro" id="IPR002213">
    <property type="entry name" value="UDP_glucos_trans"/>
</dbReference>
<dbReference type="PANTHER" id="PTHR11926:SF774">
    <property type="entry name" value="UDP-GLYCOSYLTRANSFERASE 85A1-RELATED"/>
    <property type="match status" value="1"/>
</dbReference>
<gene>
    <name evidence="5" type="ORF">SELMODRAFT_445660</name>
</gene>
<dbReference type="PROSITE" id="PS00375">
    <property type="entry name" value="UDPGT"/>
    <property type="match status" value="1"/>
</dbReference>
<dbReference type="OrthoDB" id="5835829at2759"/>
<proteinExistence type="inferred from homology"/>
<dbReference type="Gramene" id="EFJ15184">
    <property type="protein sequence ID" value="EFJ15184"/>
    <property type="gene ID" value="SELMODRAFT_445660"/>
</dbReference>
<dbReference type="GO" id="GO:0080043">
    <property type="term" value="F:quercetin 3-O-glucosyltransferase activity"/>
    <property type="evidence" value="ECO:0000318"/>
    <property type="project" value="GO_Central"/>
</dbReference>
<accession>D8SK87</accession>
<dbReference type="EC" id="2.4.1.-" evidence="4"/>
<dbReference type="GO" id="GO:0080044">
    <property type="term" value="F:quercetin 7-O-glucosyltransferase activity"/>
    <property type="evidence" value="ECO:0000318"/>
    <property type="project" value="GO_Central"/>
</dbReference>
<keyword evidence="2 3" id="KW-0808">Transferase</keyword>
<dbReference type="Gene3D" id="3.40.50.2000">
    <property type="entry name" value="Glycogen Phosphorylase B"/>
    <property type="match status" value="2"/>
</dbReference>
<dbReference type="OMA" id="PMANDAA"/>
<evidence type="ECO:0000313" key="5">
    <source>
        <dbReference type="EMBL" id="EFJ15184.1"/>
    </source>
</evidence>
<reference evidence="5 6" key="1">
    <citation type="journal article" date="2011" name="Science">
        <title>The Selaginella genome identifies genetic changes associated with the evolution of vascular plants.</title>
        <authorList>
            <person name="Banks J.A."/>
            <person name="Nishiyama T."/>
            <person name="Hasebe M."/>
            <person name="Bowman J.L."/>
            <person name="Gribskov M."/>
            <person name="dePamphilis C."/>
            <person name="Albert V.A."/>
            <person name="Aono N."/>
            <person name="Aoyama T."/>
            <person name="Ambrose B.A."/>
            <person name="Ashton N.W."/>
            <person name="Axtell M.J."/>
            <person name="Barker E."/>
            <person name="Barker M.S."/>
            <person name="Bennetzen J.L."/>
            <person name="Bonawitz N.D."/>
            <person name="Chapple C."/>
            <person name="Cheng C."/>
            <person name="Correa L.G."/>
            <person name="Dacre M."/>
            <person name="DeBarry J."/>
            <person name="Dreyer I."/>
            <person name="Elias M."/>
            <person name="Engstrom E.M."/>
            <person name="Estelle M."/>
            <person name="Feng L."/>
            <person name="Finet C."/>
            <person name="Floyd S.K."/>
            <person name="Frommer W.B."/>
            <person name="Fujita T."/>
            <person name="Gramzow L."/>
            <person name="Gutensohn M."/>
            <person name="Harholt J."/>
            <person name="Hattori M."/>
            <person name="Heyl A."/>
            <person name="Hirai T."/>
            <person name="Hiwatashi Y."/>
            <person name="Ishikawa M."/>
            <person name="Iwata M."/>
            <person name="Karol K.G."/>
            <person name="Koehler B."/>
            <person name="Kolukisaoglu U."/>
            <person name="Kubo M."/>
            <person name="Kurata T."/>
            <person name="Lalonde S."/>
            <person name="Li K."/>
            <person name="Li Y."/>
            <person name="Litt A."/>
            <person name="Lyons E."/>
            <person name="Manning G."/>
            <person name="Maruyama T."/>
            <person name="Michael T.P."/>
            <person name="Mikami K."/>
            <person name="Miyazaki S."/>
            <person name="Morinaga S."/>
            <person name="Murata T."/>
            <person name="Mueller-Roeber B."/>
            <person name="Nelson D.R."/>
            <person name="Obara M."/>
            <person name="Oguri Y."/>
            <person name="Olmstead R.G."/>
            <person name="Onodera N."/>
            <person name="Petersen B.L."/>
            <person name="Pils B."/>
            <person name="Prigge M."/>
            <person name="Rensing S.A."/>
            <person name="Riano-Pachon D.M."/>
            <person name="Roberts A.W."/>
            <person name="Sato Y."/>
            <person name="Scheller H.V."/>
            <person name="Schulz B."/>
            <person name="Schulz C."/>
            <person name="Shakirov E.V."/>
            <person name="Shibagaki N."/>
            <person name="Shinohara N."/>
            <person name="Shippen D.E."/>
            <person name="Soerensen I."/>
            <person name="Sotooka R."/>
            <person name="Sugimoto N."/>
            <person name="Sugita M."/>
            <person name="Sumikawa N."/>
            <person name="Tanurdzic M."/>
            <person name="Theissen G."/>
            <person name="Ulvskov P."/>
            <person name="Wakazuki S."/>
            <person name="Weng J.K."/>
            <person name="Willats W.W."/>
            <person name="Wipf D."/>
            <person name="Wolf P.G."/>
            <person name="Yang L."/>
            <person name="Zimmer A.D."/>
            <person name="Zhu Q."/>
            <person name="Mitros T."/>
            <person name="Hellsten U."/>
            <person name="Loque D."/>
            <person name="Otillar R."/>
            <person name="Salamov A."/>
            <person name="Schmutz J."/>
            <person name="Shapiro H."/>
            <person name="Lindquist E."/>
            <person name="Lucas S."/>
            <person name="Rokhsar D."/>
            <person name="Grigoriev I.V."/>
        </authorList>
    </citation>
    <scope>NUCLEOTIDE SEQUENCE [LARGE SCALE GENOMIC DNA]</scope>
</reference>
<dbReference type="InterPro" id="IPR035595">
    <property type="entry name" value="UDP_glycos_trans_CS"/>
</dbReference>
<dbReference type="AlphaFoldDB" id="D8SK87"/>
<sequence>MGSQGPHVVAIPYVMPGHITPLLHLCQHLAASGCLVTLLKAPKNSQSSGVEKWDNGVRIRSCLPLEPTKPRPAVHKDDHGARLEEVLCYFNRFQALNDDDSMLAIAEELSQSSGVPISCVISDVYVGWARDLAAQLEVPWIALWTSTVAELLVYHHMPRLIERGIFPFAGDPSDEEFSIPGLPPLLPKNYPTFGFIPYESLHKVLHTYKELVHKIPQADRVLVNSIEGIEEPAVDSLIGSGINIKPIGPLHLLSDKLGTSAPQGEDCKKEPSAIIQWLGARPDSSVIYVAFGTTMSVANGQFEELASALEESRQEFVWAIRDSSLIPPGFQERMSKLDQGLVVSWAPQLEILGHRSVGGFLTHCGWNSVVESMSFGMPMVARPITGDQVLTAKFVIDEWGIGVGVRGIELGRELARKDDLKNSIKALMEADPKTSEIWKNARRVKEVVRAAMKNKGSSRNNLDSLVCDLHERVKAKRVFI</sequence>
<name>D8SK87_SELML</name>
<keyword evidence="6" id="KW-1185">Reference proteome</keyword>
<evidence type="ECO:0000256" key="2">
    <source>
        <dbReference type="ARBA" id="ARBA00022679"/>
    </source>
</evidence>
<dbReference type="eggNOG" id="KOG1192">
    <property type="taxonomic scope" value="Eukaryota"/>
</dbReference>